<keyword evidence="7" id="KW-0479">Metal-binding</keyword>
<dbReference type="AlphaFoldDB" id="A0A5P3ATR5"/>
<evidence type="ECO:0000256" key="4">
    <source>
        <dbReference type="ARBA" id="ARBA00022679"/>
    </source>
</evidence>
<gene>
    <name evidence="17" type="primary">dnaG_6</name>
    <name evidence="15" type="synonym">dnaG</name>
    <name evidence="16" type="ORF">GAZ06_00390</name>
    <name evidence="15" type="ORF">GAZ09_00390</name>
    <name evidence="17" type="ORF">VIC01_02005</name>
</gene>
<dbReference type="Pfam" id="PF01807">
    <property type="entry name" value="Zn_ribbon_DnaG"/>
    <property type="match status" value="1"/>
</dbReference>
<dbReference type="InterPro" id="IPR037068">
    <property type="entry name" value="DNA_primase_core_N_sf"/>
</dbReference>
<protein>
    <submittedName>
        <fullName evidence="17">DNA primase</fullName>
        <ecNumber evidence="17">2.7.7.-</ecNumber>
    </submittedName>
</protein>
<evidence type="ECO:0000256" key="3">
    <source>
        <dbReference type="ARBA" id="ARBA00022515"/>
    </source>
</evidence>
<keyword evidence="9" id="KW-0862">Zinc</keyword>
<dbReference type="InterPro" id="IPR027417">
    <property type="entry name" value="P-loop_NTPase"/>
</dbReference>
<evidence type="ECO:0000256" key="9">
    <source>
        <dbReference type="ARBA" id="ARBA00022833"/>
    </source>
</evidence>
<dbReference type="Proteomes" id="UP000483142">
    <property type="component" value="Unassembled WGS sequence"/>
</dbReference>
<dbReference type="EMBL" id="WDBZ01000001">
    <property type="protein sequence ID" value="KAB6457335.1"/>
    <property type="molecule type" value="Genomic_DNA"/>
</dbReference>
<dbReference type="Gene3D" id="3.90.580.10">
    <property type="entry name" value="Zinc finger, CHC2-type domain"/>
    <property type="match status" value="1"/>
</dbReference>
<keyword evidence="5 17" id="KW-0548">Nucleotidyltransferase</keyword>
<keyword evidence="6" id="KW-0235">DNA replication</keyword>
<dbReference type="InterPro" id="IPR036977">
    <property type="entry name" value="DNA_primase_Znf_CHC2"/>
</dbReference>
<keyword evidence="2" id="KW-0240">DNA-directed RNA polymerase</keyword>
<dbReference type="GO" id="GO:1990077">
    <property type="term" value="C:primosome complex"/>
    <property type="evidence" value="ECO:0007669"/>
    <property type="project" value="UniProtKB-KW"/>
</dbReference>
<evidence type="ECO:0000256" key="11">
    <source>
        <dbReference type="ARBA" id="ARBA00023125"/>
    </source>
</evidence>
<evidence type="ECO:0000256" key="6">
    <source>
        <dbReference type="ARBA" id="ARBA00022705"/>
    </source>
</evidence>
<dbReference type="SMART" id="SM00400">
    <property type="entry name" value="ZnF_CHCC"/>
    <property type="match status" value="1"/>
</dbReference>
<evidence type="ECO:0000256" key="2">
    <source>
        <dbReference type="ARBA" id="ARBA00022478"/>
    </source>
</evidence>
<dbReference type="InterPro" id="IPR002694">
    <property type="entry name" value="Znf_CHC2"/>
</dbReference>
<keyword evidence="4 17" id="KW-0808">Transferase</keyword>
<feature type="region of interest" description="Disordered" evidence="13">
    <location>
        <begin position="1083"/>
        <end position="1105"/>
    </location>
</feature>
<evidence type="ECO:0000313" key="15">
    <source>
        <dbReference type="EMBL" id="KAB6457335.1"/>
    </source>
</evidence>
<evidence type="ECO:0000313" key="18">
    <source>
        <dbReference type="Proteomes" id="UP000326091"/>
    </source>
</evidence>
<accession>A0A5P3ATR5</accession>
<proteinExistence type="predicted"/>
<dbReference type="RefSeq" id="WP_004303543.1">
    <property type="nucleotide sequence ID" value="NZ_CAXTGH010000007.1"/>
</dbReference>
<reference evidence="17 18" key="2">
    <citation type="submission" date="2019-09" db="EMBL/GenBank/DDBJ databases">
        <title>Commensal-derived Metabolites Govern Vibrio cholerae Pathogenesis in Host.</title>
        <authorList>
            <person name="Yoon S.S."/>
            <person name="Yoon M.Y."/>
        </authorList>
    </citation>
    <scope>NUCLEOTIDE SEQUENCE [LARGE SCALE GENOMIC DNA]</scope>
    <source>
        <strain evidence="17 18">VIC01</strain>
    </source>
</reference>
<keyword evidence="11" id="KW-0238">DNA-binding</keyword>
<feature type="domain" description="Zinc finger CHC2-type" evidence="14">
    <location>
        <begin position="32"/>
        <end position="86"/>
    </location>
</feature>
<keyword evidence="8" id="KW-0863">Zinc-finger</keyword>
<dbReference type="GeneID" id="92988591"/>
<dbReference type="SUPFAM" id="SSF56731">
    <property type="entry name" value="DNA primase core"/>
    <property type="match status" value="1"/>
</dbReference>
<keyword evidence="3" id="KW-0639">Primosome</keyword>
<evidence type="ECO:0000256" key="7">
    <source>
        <dbReference type="ARBA" id="ARBA00022723"/>
    </source>
</evidence>
<dbReference type="GO" id="GO:0003899">
    <property type="term" value="F:DNA-directed RNA polymerase activity"/>
    <property type="evidence" value="ECO:0007669"/>
    <property type="project" value="InterPro"/>
</dbReference>
<evidence type="ECO:0000256" key="8">
    <source>
        <dbReference type="ARBA" id="ARBA00022771"/>
    </source>
</evidence>
<sequence>MISESTISKVRELSIEDVLRPYVKLSRKGSALMGLCPFHEERTGSFSVSPAKNLFHCFSCNRGGDAITFIMEKEGFSFMDAVRFIAKHHNIQIEYTQEEYNEEQMAEEKHRESLLVALDHIQAYFLNCLRTTDNIECKQARDYAYGRWPEEFCSVAGIGYAPIDGNLFVDYCQKRSLNEEALFELGMLKRGEDGHIYAMFRQRIMIPIRNRWGRIIAYTARHIGHNPKAPKYINSSTSPVYSKGETLFGIDRASRQRNADYFIIVEGAPDVLRMQSVGFDNTVAALGTAWTDSQFEQLKKYTSSLCFIPDSDVTEGKPYGAGFEAVMANGAMAIRKGFHVTVRELPFVKASVVGENIPSEDTFQVKFVKNDADSFIKSKEDYTSLAEKHFIIWLAQKRFLVASSLVEERKCVAEIADLMRYVKDQLVFDQCIEQLAKLHGKVKLWRDAVAQARGEARKRNERLAPMNEMQRDAELLRQFGLFVRENCYYATGDDDEEPARISNFIMEPLFHIEDESNGTRIFRMRNMYNMCRVIELKESELCSLSNFQQKVGSLGNYVWLAKIDKLNRVKEYLYSKTDTAERIRKLGWNDTEGFFAFGNGILMDGTFREVDELGIVRGINSKAFYIPATSKIYIHNQEIFQFERLMVHENRNGVKLYDYVTRLVEVFGENAAIAFSYLLSTLFRDIIFRRTRHFPILNLFGEKGTGKTTLATSLQSFFLHGVDPPNLGVTSVPAMNDRVSQAVNTLVVLDEYKNDLDIRKIAYLKGLWGGGGQTKKNTSTDGMAAQTIVTTGVALCGQDKPTQDMALYTRVIFLAFSKTSFNQAEKRNYEDLVALCNLGLTHLTVEILNHRELFEKNFPEIYAITKRELATKLENETIHDRIFGNWVIPLATFRTLETVIHVPFSYTELFETAFRGIRNQNELAQESSEIADFWNMLQGFQTSGKCIEKAHYRIRYLKSFRPISVKEDIEFKEARPILYLNMAAVASLFNSRNMNATANRSNWSTIMSYLKSHSSYLGLKQDRFTILQPGGLPDYMIEVINGEQVRKVKVNRPKALCFDYLQLKDAFGLDLETEIVSDSLDLSEDNLSDSTPSDTTPPIQEDLPF</sequence>
<evidence type="ECO:0000259" key="14">
    <source>
        <dbReference type="SMART" id="SM00400"/>
    </source>
</evidence>
<dbReference type="Gene3D" id="3.90.980.10">
    <property type="entry name" value="DNA primase, catalytic core, N-terminal domain"/>
    <property type="match status" value="1"/>
</dbReference>
<dbReference type="Gene3D" id="3.40.1360.10">
    <property type="match status" value="1"/>
</dbReference>
<dbReference type="Proteomes" id="UP000326091">
    <property type="component" value="Chromosome"/>
</dbReference>
<evidence type="ECO:0000256" key="12">
    <source>
        <dbReference type="ARBA" id="ARBA00023163"/>
    </source>
</evidence>
<dbReference type="CDD" id="cd03364">
    <property type="entry name" value="TOPRIM_DnaG_primases"/>
    <property type="match status" value="1"/>
</dbReference>
<evidence type="ECO:0000313" key="19">
    <source>
        <dbReference type="Proteomes" id="UP000468344"/>
    </source>
</evidence>
<dbReference type="Pfam" id="PF13155">
    <property type="entry name" value="Toprim_2"/>
    <property type="match status" value="1"/>
</dbReference>
<name>A0A5P3ATR5_PHOVU</name>
<comment type="cofactor">
    <cofactor evidence="1">
        <name>Zn(2+)</name>
        <dbReference type="ChEBI" id="CHEBI:29105"/>
    </cofactor>
</comment>
<dbReference type="PANTHER" id="PTHR30313:SF2">
    <property type="entry name" value="DNA PRIMASE"/>
    <property type="match status" value="1"/>
</dbReference>
<dbReference type="EMBL" id="CP043529">
    <property type="protein sequence ID" value="QEW36453.1"/>
    <property type="molecule type" value="Genomic_DNA"/>
</dbReference>
<evidence type="ECO:0000256" key="5">
    <source>
        <dbReference type="ARBA" id="ARBA00022695"/>
    </source>
</evidence>
<evidence type="ECO:0000256" key="10">
    <source>
        <dbReference type="ARBA" id="ARBA00022842"/>
    </source>
</evidence>
<organism evidence="17 18">
    <name type="scientific">Phocaeicola vulgatus</name>
    <name type="common">Bacteroides vulgatus</name>
    <dbReference type="NCBI Taxonomy" id="821"/>
    <lineage>
        <taxon>Bacteria</taxon>
        <taxon>Pseudomonadati</taxon>
        <taxon>Bacteroidota</taxon>
        <taxon>Bacteroidia</taxon>
        <taxon>Bacteroidales</taxon>
        <taxon>Bacteroidaceae</taxon>
        <taxon>Phocaeicola</taxon>
    </lineage>
</organism>
<reference evidence="19 20" key="1">
    <citation type="journal article" date="2019" name="Nat. Med.">
        <title>A library of human gut bacterial isolates paired with longitudinal multiomics data enables mechanistic microbiome research.</title>
        <authorList>
            <person name="Poyet M."/>
            <person name="Groussin M."/>
            <person name="Gibbons S.M."/>
            <person name="Avila-Pacheco J."/>
            <person name="Jiang X."/>
            <person name="Kearney S.M."/>
            <person name="Perrotta A.R."/>
            <person name="Berdy B."/>
            <person name="Zhao S."/>
            <person name="Lieberman T.D."/>
            <person name="Swanson P.K."/>
            <person name="Smith M."/>
            <person name="Roesemann S."/>
            <person name="Alexander J.E."/>
            <person name="Rich S.A."/>
            <person name="Livny J."/>
            <person name="Vlamakis H."/>
            <person name="Clish C."/>
            <person name="Bullock K."/>
            <person name="Deik A."/>
            <person name="Scott J."/>
            <person name="Pierce K.A."/>
            <person name="Xavier R.J."/>
            <person name="Alm E.J."/>
        </authorList>
    </citation>
    <scope>NUCLEOTIDE SEQUENCE [LARGE SCALE GENOMIC DNA]</scope>
    <source>
        <strain evidence="16 19">BIOML-A140</strain>
        <strain evidence="15 20">BIOML-A141</strain>
    </source>
</reference>
<dbReference type="GO" id="GO:0003677">
    <property type="term" value="F:DNA binding"/>
    <property type="evidence" value="ECO:0007669"/>
    <property type="project" value="UniProtKB-KW"/>
</dbReference>
<keyword evidence="10" id="KW-0460">Magnesium</keyword>
<dbReference type="NCBIfam" id="TIGR01391">
    <property type="entry name" value="dnaG"/>
    <property type="match status" value="1"/>
</dbReference>
<dbReference type="GO" id="GO:0000428">
    <property type="term" value="C:DNA-directed RNA polymerase complex"/>
    <property type="evidence" value="ECO:0007669"/>
    <property type="project" value="UniProtKB-KW"/>
</dbReference>
<dbReference type="GO" id="GO:0005737">
    <property type="term" value="C:cytoplasm"/>
    <property type="evidence" value="ECO:0007669"/>
    <property type="project" value="TreeGrafter"/>
</dbReference>
<dbReference type="Pfam" id="PF08275">
    <property type="entry name" value="DNAG_N"/>
    <property type="match status" value="1"/>
</dbReference>
<dbReference type="InterPro" id="IPR034151">
    <property type="entry name" value="TOPRIM_DnaG_bac"/>
</dbReference>
<dbReference type="EMBL" id="WDBY01000001">
    <property type="protein sequence ID" value="KAB6481854.1"/>
    <property type="molecule type" value="Genomic_DNA"/>
</dbReference>
<dbReference type="InterPro" id="IPR006295">
    <property type="entry name" value="DNA_primase_DnaG"/>
</dbReference>
<keyword evidence="12" id="KW-0804">Transcription</keyword>
<evidence type="ECO:0000313" key="16">
    <source>
        <dbReference type="EMBL" id="KAB6481854.1"/>
    </source>
</evidence>
<dbReference type="SUPFAM" id="SSF52540">
    <property type="entry name" value="P-loop containing nucleoside triphosphate hydrolases"/>
    <property type="match status" value="1"/>
</dbReference>
<dbReference type="Gene3D" id="3.40.50.300">
    <property type="entry name" value="P-loop containing nucleotide triphosphate hydrolases"/>
    <property type="match status" value="1"/>
</dbReference>
<dbReference type="InterPro" id="IPR013264">
    <property type="entry name" value="DNAG_N"/>
</dbReference>
<dbReference type="GO" id="GO:0008270">
    <property type="term" value="F:zinc ion binding"/>
    <property type="evidence" value="ECO:0007669"/>
    <property type="project" value="UniProtKB-KW"/>
</dbReference>
<dbReference type="InterPro" id="IPR050219">
    <property type="entry name" value="DnaG_primase"/>
</dbReference>
<evidence type="ECO:0000256" key="1">
    <source>
        <dbReference type="ARBA" id="ARBA00001947"/>
    </source>
</evidence>
<evidence type="ECO:0000313" key="17">
    <source>
        <dbReference type="EMBL" id="QEW36453.1"/>
    </source>
</evidence>
<evidence type="ECO:0000256" key="13">
    <source>
        <dbReference type="SAM" id="MobiDB-lite"/>
    </source>
</evidence>
<dbReference type="EC" id="2.7.7.-" evidence="17"/>
<dbReference type="SUPFAM" id="SSF57783">
    <property type="entry name" value="Zinc beta-ribbon"/>
    <property type="match status" value="1"/>
</dbReference>
<dbReference type="GO" id="GO:0006269">
    <property type="term" value="P:DNA replication, synthesis of primer"/>
    <property type="evidence" value="ECO:0007669"/>
    <property type="project" value="UniProtKB-KW"/>
</dbReference>
<dbReference type="FunFam" id="3.90.580.10:FF:000001">
    <property type="entry name" value="DNA primase"/>
    <property type="match status" value="1"/>
</dbReference>
<dbReference type="PANTHER" id="PTHR30313">
    <property type="entry name" value="DNA PRIMASE"/>
    <property type="match status" value="1"/>
</dbReference>
<dbReference type="Proteomes" id="UP000468344">
    <property type="component" value="Unassembled WGS sequence"/>
</dbReference>
<evidence type="ECO:0000313" key="20">
    <source>
        <dbReference type="Proteomes" id="UP000483142"/>
    </source>
</evidence>